<feature type="compositionally biased region" description="Basic and acidic residues" evidence="3">
    <location>
        <begin position="297"/>
        <end position="314"/>
    </location>
</feature>
<evidence type="ECO:0000313" key="5">
    <source>
        <dbReference type="EMBL" id="ANA09447.1"/>
    </source>
</evidence>
<feature type="compositionally biased region" description="Basic and acidic residues" evidence="3">
    <location>
        <begin position="254"/>
        <end position="263"/>
    </location>
</feature>
<reference evidence="5" key="1">
    <citation type="submission" date="2015-10" db="EMBL/GenBank/DDBJ databases">
        <title>Structure and specificity of a permissive bacterial C-prenyltransferase.</title>
        <authorList>
            <person name="Elshahawi S.I."/>
            <person name="Cao H."/>
            <person name="Shaaban K.A."/>
            <person name="Ponomareva L.V."/>
            <person name="Subramanian T."/>
            <person name="Farman M.L."/>
            <person name="Spielmann H.P."/>
            <person name="Phillips G.N.Jr."/>
            <person name="Thorson J.S."/>
            <person name="Singh S."/>
        </authorList>
    </citation>
    <scope>NUCLEOTIDE SEQUENCE</scope>
    <source>
        <strain evidence="5">RM-5-8</strain>
    </source>
</reference>
<dbReference type="InterPro" id="IPR010618">
    <property type="entry name" value="RPF"/>
</dbReference>
<protein>
    <submittedName>
        <fullName evidence="5">PriE</fullName>
    </submittedName>
</protein>
<feature type="compositionally biased region" description="Low complexity" evidence="3">
    <location>
        <begin position="219"/>
        <end position="253"/>
    </location>
</feature>
<dbReference type="InterPro" id="IPR036779">
    <property type="entry name" value="LysM_dom_sf"/>
</dbReference>
<name>A0A1R7T0N1_9ACTN</name>
<dbReference type="SMART" id="SM00257">
    <property type="entry name" value="LysM"/>
    <property type="match status" value="1"/>
</dbReference>
<dbReference type="AlphaFoldDB" id="A0A1R7T0N1"/>
<evidence type="ECO:0000256" key="2">
    <source>
        <dbReference type="ARBA" id="ARBA00022801"/>
    </source>
</evidence>
<dbReference type="InterPro" id="IPR052196">
    <property type="entry name" value="Bact_Kbp"/>
</dbReference>
<dbReference type="EMBL" id="KT895008">
    <property type="protein sequence ID" value="ANA09447.1"/>
    <property type="molecule type" value="Genomic_DNA"/>
</dbReference>
<feature type="compositionally biased region" description="Polar residues" evidence="3">
    <location>
        <begin position="182"/>
        <end position="193"/>
    </location>
</feature>
<dbReference type="Gene3D" id="1.10.530.10">
    <property type="match status" value="1"/>
</dbReference>
<comment type="similarity">
    <text evidence="1">Belongs to the transglycosylase family. Rpf subfamily.</text>
</comment>
<evidence type="ECO:0000259" key="4">
    <source>
        <dbReference type="PROSITE" id="PS51782"/>
    </source>
</evidence>
<dbReference type="PROSITE" id="PS51782">
    <property type="entry name" value="LYSM"/>
    <property type="match status" value="1"/>
</dbReference>
<organism evidence="5">
    <name type="scientific">Streptomyces sp. RM-5-8</name>
    <dbReference type="NCBI Taxonomy" id="1429103"/>
    <lineage>
        <taxon>Bacteria</taxon>
        <taxon>Bacillati</taxon>
        <taxon>Actinomycetota</taxon>
        <taxon>Actinomycetes</taxon>
        <taxon>Kitasatosporales</taxon>
        <taxon>Streptomycetaceae</taxon>
        <taxon>Streptomyces</taxon>
    </lineage>
</organism>
<dbReference type="SUPFAM" id="SSF53955">
    <property type="entry name" value="Lysozyme-like"/>
    <property type="match status" value="1"/>
</dbReference>
<evidence type="ECO:0000256" key="1">
    <source>
        <dbReference type="ARBA" id="ARBA00010830"/>
    </source>
</evidence>
<dbReference type="PANTHER" id="PTHR34700">
    <property type="entry name" value="POTASSIUM BINDING PROTEIN KBP"/>
    <property type="match status" value="1"/>
</dbReference>
<dbReference type="CDD" id="cd00118">
    <property type="entry name" value="LysM"/>
    <property type="match status" value="1"/>
</dbReference>
<keyword evidence="2" id="KW-0378">Hydrolase</keyword>
<evidence type="ECO:0000256" key="3">
    <source>
        <dbReference type="SAM" id="MobiDB-lite"/>
    </source>
</evidence>
<accession>A0A1R7T0N1</accession>
<dbReference type="GO" id="GO:0016787">
    <property type="term" value="F:hydrolase activity"/>
    <property type="evidence" value="ECO:0007669"/>
    <property type="project" value="UniProtKB-KW"/>
</dbReference>
<dbReference type="Pfam" id="PF06737">
    <property type="entry name" value="Transglycosylas"/>
    <property type="match status" value="1"/>
</dbReference>
<feature type="domain" description="LysM" evidence="4">
    <location>
        <begin position="311"/>
        <end position="360"/>
    </location>
</feature>
<proteinExistence type="inferred from homology"/>
<dbReference type="CDD" id="cd13925">
    <property type="entry name" value="RPF"/>
    <property type="match status" value="1"/>
</dbReference>
<dbReference type="PANTHER" id="PTHR34700:SF4">
    <property type="entry name" value="PHAGE-LIKE ELEMENT PBSX PROTEIN XKDP"/>
    <property type="match status" value="1"/>
</dbReference>
<feature type="region of interest" description="Disordered" evidence="3">
    <location>
        <begin position="145"/>
        <end position="321"/>
    </location>
</feature>
<dbReference type="Pfam" id="PF01476">
    <property type="entry name" value="LysM"/>
    <property type="match status" value="1"/>
</dbReference>
<dbReference type="Gene3D" id="3.10.350.10">
    <property type="entry name" value="LysM domain"/>
    <property type="match status" value="1"/>
</dbReference>
<dbReference type="InterPro" id="IPR023346">
    <property type="entry name" value="Lysozyme-like_dom_sf"/>
</dbReference>
<feature type="compositionally biased region" description="Low complexity" evidence="3">
    <location>
        <begin position="145"/>
        <end position="164"/>
    </location>
</feature>
<dbReference type="InterPro" id="IPR018392">
    <property type="entry name" value="LysM"/>
</dbReference>
<sequence>MTIVCPRYVHRQPSRHREVYRMRSGNGRHRRPRQAPAIVVAAGVTGAGIAMPLFGAVGAQAAQATTWDQVAECESGGMWSANDGNGFYGGLQLTLDLWKKYGGTEYAPRPDLASRSQQISVAESILGDRGPGAWSSCALRAGLTDDAGAPDVDPGGPAGPASGTGRSGDGWGDRGRDGSSSTAPDASGTSDGSGDTDASRSAGRPDAPRTSKSPDGLDDAAPGGSSASGSSASGSSADGSASGDAASGDGTSDGSKEPSRDASADPAPSGRHRGAQDAGERSGDGGSGDARPSGRHASRDGGDREQARTDDDYTVRPGDNLSGIAEHKKVSRGWQGLYENNEELIGIDPDLIIPGQRLDLTIREQ</sequence>
<feature type="compositionally biased region" description="Basic and acidic residues" evidence="3">
    <location>
        <begin position="274"/>
        <end position="283"/>
    </location>
</feature>